<dbReference type="OrthoDB" id="342281at2759"/>
<comment type="caution">
    <text evidence="1">The sequence shown here is derived from an EMBL/GenBank/DDBJ whole genome shotgun (WGS) entry which is preliminary data.</text>
</comment>
<accession>A0A8S4S8G2</accession>
<dbReference type="AlphaFoldDB" id="A0A8S4S8G2"/>
<name>A0A8S4S8G2_9NEOP</name>
<gene>
    <name evidence="1" type="primary">jg13634</name>
    <name evidence="1" type="ORF">PAEG_LOCUS22102</name>
</gene>
<keyword evidence="2" id="KW-1185">Reference proteome</keyword>
<protein>
    <submittedName>
        <fullName evidence="1">Jg13634 protein</fullName>
    </submittedName>
</protein>
<sequence>MTMSNSSQRYSTLANFTLSPIQASHNVTCNRHLPQNGYGGKKSTRRNSHVSLVLEALCYTTLLIKPEYTPLEKRSLQFFFSTRSTRFSSPAHSACSTDSSFAEQALADASVLLDREPNVDHLPYRLYKMAGEYWKLVPIYFIYLYTRRMQCSDGTPDYYLAAQWVFDFTFGGPSLNPNIHLELFKLDAF</sequence>
<proteinExistence type="predicted"/>
<organism evidence="1 2">
    <name type="scientific">Pararge aegeria aegeria</name>
    <dbReference type="NCBI Taxonomy" id="348720"/>
    <lineage>
        <taxon>Eukaryota</taxon>
        <taxon>Metazoa</taxon>
        <taxon>Ecdysozoa</taxon>
        <taxon>Arthropoda</taxon>
        <taxon>Hexapoda</taxon>
        <taxon>Insecta</taxon>
        <taxon>Pterygota</taxon>
        <taxon>Neoptera</taxon>
        <taxon>Endopterygota</taxon>
        <taxon>Lepidoptera</taxon>
        <taxon>Glossata</taxon>
        <taxon>Ditrysia</taxon>
        <taxon>Papilionoidea</taxon>
        <taxon>Nymphalidae</taxon>
        <taxon>Satyrinae</taxon>
        <taxon>Satyrini</taxon>
        <taxon>Parargina</taxon>
        <taxon>Pararge</taxon>
    </lineage>
</organism>
<evidence type="ECO:0000313" key="2">
    <source>
        <dbReference type="Proteomes" id="UP000838756"/>
    </source>
</evidence>
<reference evidence="1" key="1">
    <citation type="submission" date="2022-03" db="EMBL/GenBank/DDBJ databases">
        <authorList>
            <person name="Lindestad O."/>
        </authorList>
    </citation>
    <scope>NUCLEOTIDE SEQUENCE</scope>
</reference>
<dbReference type="Proteomes" id="UP000838756">
    <property type="component" value="Unassembled WGS sequence"/>
</dbReference>
<dbReference type="EMBL" id="CAKXAJ010026013">
    <property type="protein sequence ID" value="CAH2250680.1"/>
    <property type="molecule type" value="Genomic_DNA"/>
</dbReference>
<evidence type="ECO:0000313" key="1">
    <source>
        <dbReference type="EMBL" id="CAH2250680.1"/>
    </source>
</evidence>